<organism evidence="12 13">
    <name type="scientific">Rhodovastum atsumiense</name>
    <dbReference type="NCBI Taxonomy" id="504468"/>
    <lineage>
        <taxon>Bacteria</taxon>
        <taxon>Pseudomonadati</taxon>
        <taxon>Pseudomonadota</taxon>
        <taxon>Alphaproteobacteria</taxon>
        <taxon>Acetobacterales</taxon>
        <taxon>Acetobacteraceae</taxon>
        <taxon>Rhodovastum</taxon>
    </lineage>
</organism>
<evidence type="ECO:0000256" key="8">
    <source>
        <dbReference type="ARBA" id="ARBA00048123"/>
    </source>
</evidence>
<dbReference type="NCBIfam" id="TIGR01555">
    <property type="entry name" value="phge_rel_HI1409"/>
    <property type="match status" value="1"/>
</dbReference>
<evidence type="ECO:0000313" key="13">
    <source>
        <dbReference type="Proteomes" id="UP000325255"/>
    </source>
</evidence>
<dbReference type="InterPro" id="IPR006445">
    <property type="entry name" value="Phage-assoc_HI1409"/>
</dbReference>
<protein>
    <recommendedName>
        <fullName evidence="7">Anti-CBASS protein Acb1</fullName>
    </recommendedName>
</protein>
<sequence>MAHALYDAIDATAAGRLAHISQGSLDPISADAALSDSLRNLVSGLGTERDKATHGRFANEWLDKFQLDAMYQSDWLAGKIIDAPADDMTREWRTWNGPARAVAAVDDAEEDLRVRERVNHVLKLARLYGGAGIYIGVGEDADPAKELDVASIQRGDIRYLHVLSRYELWAGNIDRDPVSPYFGEPEYYMMSSPTAGGVRIHPSRVVRFLGQARLELSRQVDGWGLPVLQRLYDAIRDAVASNQGLAAMVQEAKVDVIKVKGLTQNAVDEGWRRRTLARFSLANQAKSLVGAMLLDAEEAWEQKKLSLADMPKVISTFLEIASGAADMPVSRLLGTAPGGLNSTGEADIRHYYDSISARQRTELSPGLRRLDEAIKRHAGVGKRSVSYTWNSLWQMTDAERADIGLKNAQRTQVVRQTGLVPVRALAQAERSRLVQSGEFPALEDALQQSEARRDPDFTMPSASAQAPSEPRPSPRPIEAGDAAGRPRTLYVSRPVLNAADIIAWARSHGFASTLEADDLHVTVAFSRKPLDWAAVGSDWETVSVAPGGKRQVKALGDKGAVVLRFDSGALTERWRQIIAAGASWDHDGFQPHVTITYAGGDVDPASVQPYDGPLVLGAERFAEVNEDWLARVREEPAGS</sequence>
<keyword evidence="13" id="KW-1185">Reference proteome</keyword>
<comment type="caution">
    <text evidence="12">The sequence shown here is derived from an EMBL/GenBank/DDBJ whole genome shotgun (WGS) entry which is preliminary data.</text>
</comment>
<comment type="catalytic activity">
    <reaction evidence="4">
        <text>3',3',3'-cAAG + H2O = A[3'-5']pG[3'-5']pAp[3'] + H(+)</text>
        <dbReference type="Rhea" id="RHEA:72867"/>
        <dbReference type="ChEBI" id="CHEBI:15377"/>
        <dbReference type="ChEBI" id="CHEBI:15378"/>
        <dbReference type="ChEBI" id="CHEBI:143810"/>
        <dbReference type="ChEBI" id="CHEBI:192533"/>
    </reaction>
    <physiologicalReaction direction="left-to-right" evidence="4">
        <dbReference type="Rhea" id="RHEA:72868"/>
    </physiologicalReaction>
</comment>
<comment type="catalytic activity">
    <reaction evidence="3">
        <text>3',3',3'-c-tri-AMP + H2O = A[3'-5']pA[3'-5']pAp[3'] + H(+)</text>
        <dbReference type="Rhea" id="RHEA:72859"/>
        <dbReference type="ChEBI" id="CHEBI:15377"/>
        <dbReference type="ChEBI" id="CHEBI:15378"/>
        <dbReference type="ChEBI" id="CHEBI:192523"/>
        <dbReference type="ChEBI" id="CHEBI:192530"/>
    </reaction>
    <physiologicalReaction direction="left-to-right" evidence="3">
        <dbReference type="Rhea" id="RHEA:72860"/>
    </physiologicalReaction>
</comment>
<dbReference type="Pfam" id="PF23474">
    <property type="entry name" value="Acb1"/>
    <property type="match status" value="1"/>
</dbReference>
<evidence type="ECO:0000256" key="6">
    <source>
        <dbReference type="ARBA" id="ARBA00034316"/>
    </source>
</evidence>
<proteinExistence type="inferred from homology"/>
<evidence type="ECO:0000259" key="11">
    <source>
        <dbReference type="Pfam" id="PF23474"/>
    </source>
</evidence>
<evidence type="ECO:0000259" key="10">
    <source>
        <dbReference type="Pfam" id="PF06381"/>
    </source>
</evidence>
<comment type="catalytic activity">
    <reaction evidence="2">
        <text>3',3',3'-cAAG + H2O = G[3'-5']pA[3'-5']pAp[3'] + H(+)</text>
        <dbReference type="Rhea" id="RHEA:72863"/>
        <dbReference type="ChEBI" id="CHEBI:15377"/>
        <dbReference type="ChEBI" id="CHEBI:15378"/>
        <dbReference type="ChEBI" id="CHEBI:143810"/>
        <dbReference type="ChEBI" id="CHEBI:192532"/>
    </reaction>
    <physiologicalReaction direction="left-to-right" evidence="2">
        <dbReference type="Rhea" id="RHEA:72864"/>
    </physiologicalReaction>
</comment>
<dbReference type="AlphaFoldDB" id="A0A5M6IWM5"/>
<dbReference type="RefSeq" id="WP_150041143.1">
    <property type="nucleotide sequence ID" value="NZ_OW485605.1"/>
</dbReference>
<comment type="similarity">
    <text evidence="6">Belongs to the anti-CBASS protein Acb1 family.</text>
</comment>
<comment type="catalytic activity">
    <reaction evidence="5">
        <text>3',3'-cGAMP + H2O = G[3'-5']pAp[3'] + H(+)</text>
        <dbReference type="Rhea" id="RHEA:72831"/>
        <dbReference type="ChEBI" id="CHEBI:15377"/>
        <dbReference type="ChEBI" id="CHEBI:15378"/>
        <dbReference type="ChEBI" id="CHEBI:71501"/>
        <dbReference type="ChEBI" id="CHEBI:192497"/>
    </reaction>
    <physiologicalReaction direction="left-to-right" evidence="5">
        <dbReference type="Rhea" id="RHEA:72832"/>
    </physiologicalReaction>
</comment>
<dbReference type="InterPro" id="IPR056175">
    <property type="entry name" value="Acb1-like_C"/>
</dbReference>
<evidence type="ECO:0000256" key="2">
    <source>
        <dbReference type="ARBA" id="ARBA00034233"/>
    </source>
</evidence>
<evidence type="ECO:0000256" key="5">
    <source>
        <dbReference type="ARBA" id="ARBA00034283"/>
    </source>
</evidence>
<dbReference type="GO" id="GO:0016787">
    <property type="term" value="F:hydrolase activity"/>
    <property type="evidence" value="ECO:0007669"/>
    <property type="project" value="UniProtKB-KW"/>
</dbReference>
<dbReference type="OrthoDB" id="7491028at2"/>
<dbReference type="InterPro" id="IPR024459">
    <property type="entry name" value="Acb1-like_N"/>
</dbReference>
<evidence type="ECO:0000256" key="4">
    <source>
        <dbReference type="ARBA" id="ARBA00034244"/>
    </source>
</evidence>
<evidence type="ECO:0000256" key="3">
    <source>
        <dbReference type="ARBA" id="ARBA00034240"/>
    </source>
</evidence>
<evidence type="ECO:0000256" key="7">
    <source>
        <dbReference type="ARBA" id="ARBA00034343"/>
    </source>
</evidence>
<evidence type="ECO:0000313" key="12">
    <source>
        <dbReference type="EMBL" id="KAA5611868.1"/>
    </source>
</evidence>
<comment type="catalytic activity">
    <reaction evidence="8">
        <text>3',3'-cUAMP + H2O = U[3'-5']pAp[3'] + H(+)</text>
        <dbReference type="Rhea" id="RHEA:72835"/>
        <dbReference type="ChEBI" id="CHEBI:15377"/>
        <dbReference type="ChEBI" id="CHEBI:15378"/>
        <dbReference type="ChEBI" id="CHEBI:143809"/>
        <dbReference type="ChEBI" id="CHEBI:192498"/>
    </reaction>
    <physiologicalReaction direction="left-to-right" evidence="8">
        <dbReference type="Rhea" id="RHEA:72836"/>
    </physiologicalReaction>
</comment>
<name>A0A5M6IWM5_9PROT</name>
<evidence type="ECO:0000256" key="1">
    <source>
        <dbReference type="ARBA" id="ARBA00022801"/>
    </source>
</evidence>
<accession>A0A5M6IWM5</accession>
<feature type="region of interest" description="Disordered" evidence="9">
    <location>
        <begin position="447"/>
        <end position="484"/>
    </location>
</feature>
<dbReference type="Proteomes" id="UP000325255">
    <property type="component" value="Unassembled WGS sequence"/>
</dbReference>
<evidence type="ECO:0000256" key="9">
    <source>
        <dbReference type="SAM" id="MobiDB-lite"/>
    </source>
</evidence>
<gene>
    <name evidence="12" type="ORF">F1189_12610</name>
</gene>
<reference evidence="12 13" key="1">
    <citation type="submission" date="2019-09" db="EMBL/GenBank/DDBJ databases">
        <title>Genome sequence of Rhodovastum atsumiense, a diverse member of the Acetobacteraceae family of non-sulfur purple photosynthetic bacteria.</title>
        <authorList>
            <person name="Meyer T."/>
            <person name="Kyndt J."/>
        </authorList>
    </citation>
    <scope>NUCLEOTIDE SEQUENCE [LARGE SCALE GENOMIC DNA]</scope>
    <source>
        <strain evidence="12 13">DSM 21279</strain>
    </source>
</reference>
<feature type="domain" description="Anti-CBASS protein Acb1-like C-terminal" evidence="11">
    <location>
        <begin position="487"/>
        <end position="629"/>
    </location>
</feature>
<keyword evidence="1" id="KW-0378">Hydrolase</keyword>
<dbReference type="EMBL" id="VWPK01000017">
    <property type="protein sequence ID" value="KAA5611868.1"/>
    <property type="molecule type" value="Genomic_DNA"/>
</dbReference>
<dbReference type="Pfam" id="PF06381">
    <property type="entry name" value="Phage_portal_3"/>
    <property type="match status" value="1"/>
</dbReference>
<feature type="domain" description="Anti-CBASS protein Acb1-like N-terminal" evidence="10">
    <location>
        <begin position="66"/>
        <end position="412"/>
    </location>
</feature>